<feature type="region of interest" description="Disordered" evidence="1">
    <location>
        <begin position="285"/>
        <end position="363"/>
    </location>
</feature>
<feature type="compositionally biased region" description="Low complexity" evidence="1">
    <location>
        <begin position="309"/>
        <end position="320"/>
    </location>
</feature>
<organism evidence="2 3">
    <name type="scientific">Neoarthrinium moseri</name>
    <dbReference type="NCBI Taxonomy" id="1658444"/>
    <lineage>
        <taxon>Eukaryota</taxon>
        <taxon>Fungi</taxon>
        <taxon>Dikarya</taxon>
        <taxon>Ascomycota</taxon>
        <taxon>Pezizomycotina</taxon>
        <taxon>Sordariomycetes</taxon>
        <taxon>Xylariomycetidae</taxon>
        <taxon>Amphisphaeriales</taxon>
        <taxon>Apiosporaceae</taxon>
        <taxon>Neoarthrinium</taxon>
    </lineage>
</organism>
<proteinExistence type="predicted"/>
<sequence length="411" mass="44546">MGRSRSGGKLRTRLEKELKSARTAQERQTITARLTQHLRKMDVKSQKQQERRLKRTEESKAILPDEERFAAQPYTGGGVYQDLDGVPVVAKQARTLSTWKGRNDALLEASPIFSFHFLPSMNVSDVHIHDLVARGASVSMFLEDFRAGSYCSPSAADITDDGVHELAKACSRLKQVSLEGAWQLTSAAVSVLFQSCPDLEYLCITGTKDNTGSITGQSLAKLADLFTGARKLRCLVLLRQRNLRGPCLTTLSHLRPDLEIRHSVGPKVRTYFKGDRLYGNMSQTSAVKQADVPSTNNNNSAKITLPMRAKTTATTSATAADRQVVVLSDESDESDGDDGDEDRRQGAYPKATEGSQARCNGTPVVVLSEDEETVVEPCQGGGSDIEGGEADANADYILDVGIEVPGGVALG</sequence>
<gene>
    <name evidence="2" type="ORF">JX265_002004</name>
</gene>
<evidence type="ECO:0000313" key="3">
    <source>
        <dbReference type="Proteomes" id="UP000829685"/>
    </source>
</evidence>
<evidence type="ECO:0000256" key="1">
    <source>
        <dbReference type="SAM" id="MobiDB-lite"/>
    </source>
</evidence>
<feature type="region of interest" description="Disordered" evidence="1">
    <location>
        <begin position="1"/>
        <end position="57"/>
    </location>
</feature>
<dbReference type="EMBL" id="JAFIMR010000003">
    <property type="protein sequence ID" value="KAI1880383.1"/>
    <property type="molecule type" value="Genomic_DNA"/>
</dbReference>
<dbReference type="Proteomes" id="UP000829685">
    <property type="component" value="Unassembled WGS sequence"/>
</dbReference>
<feature type="compositionally biased region" description="Basic and acidic residues" evidence="1">
    <location>
        <begin position="39"/>
        <end position="57"/>
    </location>
</feature>
<feature type="compositionally biased region" description="Basic residues" evidence="1">
    <location>
        <begin position="1"/>
        <end position="11"/>
    </location>
</feature>
<dbReference type="AlphaFoldDB" id="A0A9Q0AV51"/>
<evidence type="ECO:0000313" key="2">
    <source>
        <dbReference type="EMBL" id="KAI1880383.1"/>
    </source>
</evidence>
<feature type="compositionally biased region" description="Polar residues" evidence="1">
    <location>
        <begin position="22"/>
        <end position="34"/>
    </location>
</feature>
<accession>A0A9Q0AV51</accession>
<dbReference type="Gene3D" id="3.80.10.10">
    <property type="entry name" value="Ribonuclease Inhibitor"/>
    <property type="match status" value="1"/>
</dbReference>
<dbReference type="InterPro" id="IPR032675">
    <property type="entry name" value="LRR_dom_sf"/>
</dbReference>
<feature type="compositionally biased region" description="Polar residues" evidence="1">
    <location>
        <begin position="285"/>
        <end position="302"/>
    </location>
</feature>
<reference evidence="2" key="1">
    <citation type="submission" date="2021-03" db="EMBL/GenBank/DDBJ databases">
        <title>Revisited historic fungal species revealed as producer of novel bioactive compounds through whole genome sequencing and comparative genomics.</title>
        <authorList>
            <person name="Vignolle G.A."/>
            <person name="Hochenegger N."/>
            <person name="Mach R.L."/>
            <person name="Mach-Aigner A.R."/>
            <person name="Javad Rahimi M."/>
            <person name="Salim K.A."/>
            <person name="Chan C.M."/>
            <person name="Lim L.B.L."/>
            <person name="Cai F."/>
            <person name="Druzhinina I.S."/>
            <person name="U'Ren J.M."/>
            <person name="Derntl C."/>
        </authorList>
    </citation>
    <scope>NUCLEOTIDE SEQUENCE</scope>
    <source>
        <strain evidence="2">TUCIM 5799</strain>
    </source>
</reference>
<keyword evidence="3" id="KW-1185">Reference proteome</keyword>
<feature type="compositionally biased region" description="Acidic residues" evidence="1">
    <location>
        <begin position="329"/>
        <end position="340"/>
    </location>
</feature>
<protein>
    <submittedName>
        <fullName evidence="2">Uncharacterized protein</fullName>
    </submittedName>
</protein>
<dbReference type="SUPFAM" id="SSF52047">
    <property type="entry name" value="RNI-like"/>
    <property type="match status" value="1"/>
</dbReference>
<comment type="caution">
    <text evidence="2">The sequence shown here is derived from an EMBL/GenBank/DDBJ whole genome shotgun (WGS) entry which is preliminary data.</text>
</comment>
<name>A0A9Q0AV51_9PEZI</name>